<evidence type="ECO:0000313" key="2">
    <source>
        <dbReference type="EMBL" id="OGM21166.1"/>
    </source>
</evidence>
<dbReference type="AlphaFoldDB" id="A0A1F7Y1L6"/>
<dbReference type="Gene3D" id="1.10.1200.10">
    <property type="entry name" value="ACP-like"/>
    <property type="match status" value="1"/>
</dbReference>
<evidence type="ECO:0000259" key="1">
    <source>
        <dbReference type="Pfam" id="PF00550"/>
    </source>
</evidence>
<dbReference type="Pfam" id="PF00550">
    <property type="entry name" value="PP-binding"/>
    <property type="match status" value="1"/>
</dbReference>
<name>A0A1F7Y1L6_9BACT</name>
<protein>
    <recommendedName>
        <fullName evidence="1">Carrier domain-containing protein</fullName>
    </recommendedName>
</protein>
<dbReference type="SUPFAM" id="SSF47336">
    <property type="entry name" value="ACP-like"/>
    <property type="match status" value="1"/>
</dbReference>
<dbReference type="InterPro" id="IPR009081">
    <property type="entry name" value="PP-bd_ACP"/>
</dbReference>
<organism evidence="2 3">
    <name type="scientific">Candidatus Woesebacteria bacterium RIFCSPHIGHO2_01_FULL_38_9b</name>
    <dbReference type="NCBI Taxonomy" id="1802493"/>
    <lineage>
        <taxon>Bacteria</taxon>
        <taxon>Candidatus Woeseibacteriota</taxon>
    </lineage>
</organism>
<proteinExistence type="predicted"/>
<gene>
    <name evidence="2" type="ORF">A2863_03605</name>
</gene>
<accession>A0A1F7Y1L6</accession>
<reference evidence="2 3" key="1">
    <citation type="journal article" date="2016" name="Nat. Commun.">
        <title>Thousands of microbial genomes shed light on interconnected biogeochemical processes in an aquifer system.</title>
        <authorList>
            <person name="Anantharaman K."/>
            <person name="Brown C.T."/>
            <person name="Hug L.A."/>
            <person name="Sharon I."/>
            <person name="Castelle C.J."/>
            <person name="Probst A.J."/>
            <person name="Thomas B.C."/>
            <person name="Singh A."/>
            <person name="Wilkins M.J."/>
            <person name="Karaoz U."/>
            <person name="Brodie E.L."/>
            <person name="Williams K.H."/>
            <person name="Hubbard S.S."/>
            <person name="Banfield J.F."/>
        </authorList>
    </citation>
    <scope>NUCLEOTIDE SEQUENCE [LARGE SCALE GENOMIC DNA]</scope>
</reference>
<feature type="domain" description="Carrier" evidence="1">
    <location>
        <begin position="8"/>
        <end position="73"/>
    </location>
</feature>
<dbReference type="EMBL" id="MGGF01000044">
    <property type="protein sequence ID" value="OGM21166.1"/>
    <property type="molecule type" value="Genomic_DNA"/>
</dbReference>
<dbReference type="InterPro" id="IPR036736">
    <property type="entry name" value="ACP-like_sf"/>
</dbReference>
<dbReference type="Proteomes" id="UP000178750">
    <property type="component" value="Unassembled WGS sequence"/>
</dbReference>
<comment type="caution">
    <text evidence="2">The sequence shown here is derived from an EMBL/GenBank/DDBJ whole genome shotgun (WGS) entry which is preliminary data.</text>
</comment>
<sequence>MKDINANQIKSVLAKHLGIETQDINLDDSLVDELHMKPSDLADFLESLEIQGVDTSKIDFTQIDTVEELIDALTEGIYPQTS</sequence>
<evidence type="ECO:0000313" key="3">
    <source>
        <dbReference type="Proteomes" id="UP000178750"/>
    </source>
</evidence>